<organism evidence="2 3">
    <name type="scientific">Massilia glaciei</name>
    <dbReference type="NCBI Taxonomy" id="1524097"/>
    <lineage>
        <taxon>Bacteria</taxon>
        <taxon>Pseudomonadati</taxon>
        <taxon>Pseudomonadota</taxon>
        <taxon>Betaproteobacteria</taxon>
        <taxon>Burkholderiales</taxon>
        <taxon>Oxalobacteraceae</taxon>
        <taxon>Telluria group</taxon>
        <taxon>Massilia</taxon>
    </lineage>
</organism>
<evidence type="ECO:0000256" key="1">
    <source>
        <dbReference type="SAM" id="Phobius"/>
    </source>
</evidence>
<gene>
    <name evidence="2" type="ORF">C7C56_024540</name>
</gene>
<keyword evidence="1" id="KW-1133">Transmembrane helix</keyword>
<accession>A0A2U2HE47</accession>
<keyword evidence="1" id="KW-0472">Membrane</keyword>
<name>A0A2U2HE47_9BURK</name>
<protein>
    <submittedName>
        <fullName evidence="2">Type IV pilus modification protein PilV</fullName>
    </submittedName>
</protein>
<dbReference type="InterPro" id="IPR012902">
    <property type="entry name" value="N_methyl_site"/>
</dbReference>
<sequence length="191" mass="19907">MANHRPRRHDGTTLIEVLVTMVILAFGLLGLAAFQSKVQIGSLESYQRAQAVILLADMQARMNGNYVNAGSYVGATYGAGDTVTSCAGVAAGGARDRCEWSLALLGGSEKGTDASNLGAMTGARGCVTQIQARVSNPGVSCVRGIYLVSVAWQGLHATIPPSPVCGKGQYGEDTMRRVITARVVAGTPECF</sequence>
<keyword evidence="1" id="KW-0812">Transmembrane</keyword>
<dbReference type="AlphaFoldDB" id="A0A2U2HE47"/>
<dbReference type="EMBL" id="PXWF02000310">
    <property type="protein sequence ID" value="PWF41596.1"/>
    <property type="molecule type" value="Genomic_DNA"/>
</dbReference>
<dbReference type="RefSeq" id="WP_106759971.1">
    <property type="nucleotide sequence ID" value="NZ_PXWF02000310.1"/>
</dbReference>
<comment type="caution">
    <text evidence="2">The sequence shown here is derived from an EMBL/GenBank/DDBJ whole genome shotgun (WGS) entry which is preliminary data.</text>
</comment>
<dbReference type="Pfam" id="PF07963">
    <property type="entry name" value="N_methyl"/>
    <property type="match status" value="1"/>
</dbReference>
<reference evidence="2 3" key="1">
    <citation type="submission" date="2018-04" db="EMBL/GenBank/DDBJ databases">
        <title>Massilia violaceinigra sp. nov., a novel purple-pigmented bacterium isolated from Tianshan glacier, Xinjiang, China.</title>
        <authorList>
            <person name="Wang H."/>
        </authorList>
    </citation>
    <scope>NUCLEOTIDE SEQUENCE [LARGE SCALE GENOMIC DNA]</scope>
    <source>
        <strain evidence="2 3">B448-2</strain>
    </source>
</reference>
<feature type="transmembrane region" description="Helical" evidence="1">
    <location>
        <begin position="12"/>
        <end position="34"/>
    </location>
</feature>
<keyword evidence="3" id="KW-1185">Reference proteome</keyword>
<proteinExistence type="predicted"/>
<evidence type="ECO:0000313" key="3">
    <source>
        <dbReference type="Proteomes" id="UP000241421"/>
    </source>
</evidence>
<dbReference type="Proteomes" id="UP000241421">
    <property type="component" value="Unassembled WGS sequence"/>
</dbReference>
<dbReference type="OrthoDB" id="8929815at2"/>
<evidence type="ECO:0000313" key="2">
    <source>
        <dbReference type="EMBL" id="PWF41596.1"/>
    </source>
</evidence>